<reference evidence="2 3" key="1">
    <citation type="journal article" date="2004" name="Environ. Microbiol.">
        <title>The genome of Desulfotalea psychrophila, a sulfate-reducing bacterium from permanently cold Arctic sediments.</title>
        <authorList>
            <person name="Rabus R."/>
            <person name="Ruepp A."/>
            <person name="Frickey T."/>
            <person name="Rattei T."/>
            <person name="Fartmann B."/>
            <person name="Stark M."/>
            <person name="Bauer M."/>
            <person name="Zibat A."/>
            <person name="Lombardot T."/>
            <person name="Becker I."/>
            <person name="Amann J."/>
            <person name="Gellner K."/>
            <person name="Teeling H."/>
            <person name="Leuschner W.D."/>
            <person name="Gloeckner F.-O."/>
            <person name="Lupas A.N."/>
            <person name="Amann R."/>
            <person name="Klenk H.-P."/>
        </authorList>
    </citation>
    <scope>NUCLEOTIDE SEQUENCE [LARGE SCALE GENOMIC DNA]</scope>
    <source>
        <strain evidence="3">DSM 12343 / LSv54</strain>
        <plasmid evidence="3">large</plasmid>
    </source>
</reference>
<protein>
    <submittedName>
        <fullName evidence="2">Related to TrbM protein (Partial length)</fullName>
    </submittedName>
</protein>
<geneLocation type="plasmid" evidence="3">
    <name>large</name>
</geneLocation>
<dbReference type="STRING" id="177439.DPPB26"/>
<keyword evidence="3" id="KW-1185">Reference proteome</keyword>
<dbReference type="EMBL" id="CR522871">
    <property type="protein sequence ID" value="CAG37890.1"/>
    <property type="molecule type" value="Genomic_DNA"/>
</dbReference>
<evidence type="ECO:0000313" key="3">
    <source>
        <dbReference type="Proteomes" id="UP000000602"/>
    </source>
</evidence>
<proteinExistence type="predicted"/>
<evidence type="ECO:0000256" key="1">
    <source>
        <dbReference type="SAM" id="SignalP"/>
    </source>
</evidence>
<dbReference type="eggNOG" id="ENOG5032UGF">
    <property type="taxonomic scope" value="Bacteria"/>
</dbReference>
<dbReference type="KEGG" id="dps:DPPB26"/>
<gene>
    <name evidence="2" type="ordered locus">DPPB26</name>
</gene>
<dbReference type="OrthoDB" id="9784009at2"/>
<keyword evidence="1" id="KW-0732">Signal</keyword>
<accession>Q6AIF7</accession>
<evidence type="ECO:0000313" key="2">
    <source>
        <dbReference type="EMBL" id="CAG37890.1"/>
    </source>
</evidence>
<dbReference type="Proteomes" id="UP000000602">
    <property type="component" value="Plasmid large"/>
</dbReference>
<feature type="signal peptide" evidence="1">
    <location>
        <begin position="1"/>
        <end position="21"/>
    </location>
</feature>
<dbReference type="HOGENOM" id="CLU_180751_0_0_7"/>
<dbReference type="RefSeq" id="WP_011190385.1">
    <property type="nucleotide sequence ID" value="NC_006139.1"/>
</dbReference>
<dbReference type="AlphaFoldDB" id="Q6AIF7"/>
<name>Q6AIF7_DESPS</name>
<feature type="chain" id="PRO_5004271487" evidence="1">
    <location>
        <begin position="22"/>
        <end position="96"/>
    </location>
</feature>
<organism evidence="2 3">
    <name type="scientific">Desulfotalea psychrophila (strain LSv54 / DSM 12343)</name>
    <dbReference type="NCBI Taxonomy" id="177439"/>
    <lineage>
        <taxon>Bacteria</taxon>
        <taxon>Pseudomonadati</taxon>
        <taxon>Thermodesulfobacteriota</taxon>
        <taxon>Desulfobulbia</taxon>
        <taxon>Desulfobulbales</taxon>
        <taxon>Desulfocapsaceae</taxon>
        <taxon>Desulfotalea</taxon>
    </lineage>
</organism>
<dbReference type="InterPro" id="IPR009989">
    <property type="entry name" value="TrbM"/>
</dbReference>
<dbReference type="Pfam" id="PF07424">
    <property type="entry name" value="TrbM"/>
    <property type="match status" value="1"/>
</dbReference>
<sequence length="96" mass="10468">MKKFLVALFAFYLLSTTTAQALTTEQTLACEAIMCLSTEERPVECGASVAHYFSIQRGFPTKTTRARKAFLNQCPTASETGMPTIVSSILANAKKL</sequence>